<gene>
    <name evidence="2" type="ORF">GLOTRDRAFT_21127</name>
</gene>
<dbReference type="STRING" id="670483.S7RSU8"/>
<feature type="domain" description="Yippee" evidence="1">
    <location>
        <begin position="1"/>
        <end position="74"/>
    </location>
</feature>
<protein>
    <recommendedName>
        <fullName evidence="1">Yippee domain-containing protein</fullName>
    </recommendedName>
</protein>
<accession>S7RSU8</accession>
<name>S7RSU8_GLOTA</name>
<feature type="non-terminal residue" evidence="2">
    <location>
        <position position="1"/>
    </location>
</feature>
<dbReference type="OMA" id="HEAPERW"/>
<evidence type="ECO:0000259" key="1">
    <source>
        <dbReference type="PROSITE" id="PS51792"/>
    </source>
</evidence>
<dbReference type="InterPro" id="IPR034751">
    <property type="entry name" value="Yippee"/>
</dbReference>
<dbReference type="OrthoDB" id="3241955at2759"/>
<dbReference type="Proteomes" id="UP000030669">
    <property type="component" value="Unassembled WGS sequence"/>
</dbReference>
<evidence type="ECO:0000313" key="3">
    <source>
        <dbReference type="Proteomes" id="UP000030669"/>
    </source>
</evidence>
<dbReference type="GeneID" id="19305030"/>
<evidence type="ECO:0000313" key="2">
    <source>
        <dbReference type="EMBL" id="EPQ57755.1"/>
    </source>
</evidence>
<reference evidence="2 3" key="1">
    <citation type="journal article" date="2012" name="Science">
        <title>The Paleozoic origin of enzymatic lignin decomposition reconstructed from 31 fungal genomes.</title>
        <authorList>
            <person name="Floudas D."/>
            <person name="Binder M."/>
            <person name="Riley R."/>
            <person name="Barry K."/>
            <person name="Blanchette R.A."/>
            <person name="Henrissat B."/>
            <person name="Martinez A.T."/>
            <person name="Otillar R."/>
            <person name="Spatafora J.W."/>
            <person name="Yadav J.S."/>
            <person name="Aerts A."/>
            <person name="Benoit I."/>
            <person name="Boyd A."/>
            <person name="Carlson A."/>
            <person name="Copeland A."/>
            <person name="Coutinho P.M."/>
            <person name="de Vries R.P."/>
            <person name="Ferreira P."/>
            <person name="Findley K."/>
            <person name="Foster B."/>
            <person name="Gaskell J."/>
            <person name="Glotzer D."/>
            <person name="Gorecki P."/>
            <person name="Heitman J."/>
            <person name="Hesse C."/>
            <person name="Hori C."/>
            <person name="Igarashi K."/>
            <person name="Jurgens J.A."/>
            <person name="Kallen N."/>
            <person name="Kersten P."/>
            <person name="Kohler A."/>
            <person name="Kuees U."/>
            <person name="Kumar T.K.A."/>
            <person name="Kuo A."/>
            <person name="LaButti K."/>
            <person name="Larrondo L.F."/>
            <person name="Lindquist E."/>
            <person name="Ling A."/>
            <person name="Lombard V."/>
            <person name="Lucas S."/>
            <person name="Lundell T."/>
            <person name="Martin R."/>
            <person name="McLaughlin D.J."/>
            <person name="Morgenstern I."/>
            <person name="Morin E."/>
            <person name="Murat C."/>
            <person name="Nagy L.G."/>
            <person name="Nolan M."/>
            <person name="Ohm R.A."/>
            <person name="Patyshakuliyeva A."/>
            <person name="Rokas A."/>
            <person name="Ruiz-Duenas F.J."/>
            <person name="Sabat G."/>
            <person name="Salamov A."/>
            <person name="Samejima M."/>
            <person name="Schmutz J."/>
            <person name="Slot J.C."/>
            <person name="St John F."/>
            <person name="Stenlid J."/>
            <person name="Sun H."/>
            <person name="Sun S."/>
            <person name="Syed K."/>
            <person name="Tsang A."/>
            <person name="Wiebenga A."/>
            <person name="Young D."/>
            <person name="Pisabarro A."/>
            <person name="Eastwood D.C."/>
            <person name="Martin F."/>
            <person name="Cullen D."/>
            <person name="Grigoriev I.V."/>
            <person name="Hibbett D.S."/>
        </authorList>
    </citation>
    <scope>NUCLEOTIDE SEQUENCE [LARGE SCALE GENOMIC DNA]</scope>
    <source>
        <strain evidence="2 3">ATCC 11539</strain>
    </source>
</reference>
<dbReference type="EMBL" id="KB469298">
    <property type="protein sequence ID" value="EPQ57755.1"/>
    <property type="molecule type" value="Genomic_DNA"/>
</dbReference>
<dbReference type="HOGENOM" id="CLU_043857_6_1_1"/>
<keyword evidence="3" id="KW-1185">Reference proteome</keyword>
<dbReference type="PROSITE" id="PS51792">
    <property type="entry name" value="YIPPEE"/>
    <property type="match status" value="1"/>
</dbReference>
<sequence length="74" mass="8352">QSFNGFAGKAALFGFTSHVTLSAPTTRLMYTGAHTIQELSCARCCAYLGWKILRAHEWSEKWKEGRFLLELEAL</sequence>
<dbReference type="InterPro" id="IPR039058">
    <property type="entry name" value="Yippee_fam"/>
</dbReference>
<dbReference type="AlphaFoldDB" id="S7RSU8"/>
<dbReference type="KEGG" id="gtr:GLOTRDRAFT_21127"/>
<organism evidence="2 3">
    <name type="scientific">Gloeophyllum trabeum (strain ATCC 11539 / FP-39264 / Madison 617)</name>
    <name type="common">Brown rot fungus</name>
    <dbReference type="NCBI Taxonomy" id="670483"/>
    <lineage>
        <taxon>Eukaryota</taxon>
        <taxon>Fungi</taxon>
        <taxon>Dikarya</taxon>
        <taxon>Basidiomycota</taxon>
        <taxon>Agaricomycotina</taxon>
        <taxon>Agaricomycetes</taxon>
        <taxon>Gloeophyllales</taxon>
        <taxon>Gloeophyllaceae</taxon>
        <taxon>Gloeophyllum</taxon>
    </lineage>
</organism>
<dbReference type="RefSeq" id="XP_007862801.1">
    <property type="nucleotide sequence ID" value="XM_007864610.1"/>
</dbReference>
<dbReference type="PANTHER" id="PTHR13848">
    <property type="entry name" value="PROTEIN YIPPEE-LIKE CG15309-RELATED"/>
    <property type="match status" value="1"/>
</dbReference>
<feature type="non-terminal residue" evidence="2">
    <location>
        <position position="74"/>
    </location>
</feature>
<proteinExistence type="predicted"/>
<dbReference type="eggNOG" id="KOG3399">
    <property type="taxonomic scope" value="Eukaryota"/>
</dbReference>